<dbReference type="AlphaFoldDB" id="A0AAX4I3E0"/>
<evidence type="ECO:0000313" key="3">
    <source>
        <dbReference type="Proteomes" id="UP001322277"/>
    </source>
</evidence>
<evidence type="ECO:0000259" key="1">
    <source>
        <dbReference type="Pfam" id="PF18566"/>
    </source>
</evidence>
<dbReference type="EMBL" id="CP137306">
    <property type="protein sequence ID" value="WQF77529.1"/>
    <property type="molecule type" value="Genomic_DNA"/>
</dbReference>
<organism evidence="2 3">
    <name type="scientific">Colletotrichum destructivum</name>
    <dbReference type="NCBI Taxonomy" id="34406"/>
    <lineage>
        <taxon>Eukaryota</taxon>
        <taxon>Fungi</taxon>
        <taxon>Dikarya</taxon>
        <taxon>Ascomycota</taxon>
        <taxon>Pezizomycotina</taxon>
        <taxon>Sordariomycetes</taxon>
        <taxon>Hypocreomycetidae</taxon>
        <taxon>Glomerellales</taxon>
        <taxon>Glomerellaceae</taxon>
        <taxon>Colletotrichum</taxon>
        <taxon>Colletotrichum destructivum species complex</taxon>
    </lineage>
</organism>
<dbReference type="Proteomes" id="UP001322277">
    <property type="component" value="Chromosome 2"/>
</dbReference>
<proteinExistence type="predicted"/>
<evidence type="ECO:0000313" key="2">
    <source>
        <dbReference type="EMBL" id="WQF77529.1"/>
    </source>
</evidence>
<feature type="domain" description="Linalool dehydratase/isomerase" evidence="1">
    <location>
        <begin position="103"/>
        <end position="261"/>
    </location>
</feature>
<dbReference type="RefSeq" id="XP_062774753.1">
    <property type="nucleotide sequence ID" value="XM_062918702.1"/>
</dbReference>
<keyword evidence="3" id="KW-1185">Reference proteome</keyword>
<reference evidence="3" key="1">
    <citation type="journal article" date="2023" name="bioRxiv">
        <title>Complete genome of the Medicago anthracnose fungus, Colletotrichum destructivum, reveals a mini-chromosome-like region within a core chromosome.</title>
        <authorList>
            <person name="Lapalu N."/>
            <person name="Simon A."/>
            <person name="Lu A."/>
            <person name="Plaumann P.-L."/>
            <person name="Amselem J."/>
            <person name="Pigne S."/>
            <person name="Auger A."/>
            <person name="Koch C."/>
            <person name="Dallery J.-F."/>
            <person name="O'Connell R.J."/>
        </authorList>
    </citation>
    <scope>NUCLEOTIDE SEQUENCE [LARGE SCALE GENOMIC DNA]</scope>
    <source>
        <strain evidence="3">CBS 520.97</strain>
    </source>
</reference>
<dbReference type="Pfam" id="PF18566">
    <property type="entry name" value="Ldi"/>
    <property type="match status" value="2"/>
</dbReference>
<dbReference type="GeneID" id="87939046"/>
<dbReference type="KEGG" id="cdet:87939046"/>
<protein>
    <submittedName>
        <fullName evidence="2">Linalool dehydratase/isomerase</fullName>
    </submittedName>
</protein>
<dbReference type="InterPro" id="IPR041411">
    <property type="entry name" value="Ldi"/>
</dbReference>
<gene>
    <name evidence="2" type="ORF">CDEST_02543</name>
</gene>
<feature type="domain" description="Linalool dehydratase/isomerase" evidence="1">
    <location>
        <begin position="281"/>
        <end position="467"/>
    </location>
</feature>
<name>A0AAX4I3E0_9PEZI</name>
<accession>A0AAX4I3E0</accession>
<sequence length="604" mass="69069">MLGTQFFHNIRDNARNAFAERCFDFVTSPAKGLLISYPQRTNNNMAVSQDQRLRIDLSKYEKLSCKQAGHLRHFHNLVDQIDGEWYGMGSQQDAHQEFLDAYRYQLAQMSYGAAVAHYHRLPAARSIFKPLLRRIIHKMLRPEVWGYWYLTSQSGKFVDPDITELRKPWADPVATENIMYSGHLLLMTSLYAMLFDDDEFEKPGSITFTWAPIFWGFGPETYRYDNRSLQTVIVEQMERNNWVGVCCEPNSVFVVCNQFPARNLPFARDASFCGPADLSQIIAMRYNDVRDGVDTVGHVLEKYKKAIADHGLLRLDGLYAEWLYLKQGRVEPPKGVTSVAWANAFMNSWNTDFVYSSYDKQALGFIMSINGEFRLQDPAVALEYRKLAQTEKPGECDETAMLKKARVEAAKLPPNPFPLTAPYLGYVVQWLSELGKEKELKDLLEYADSRLLPTWEKGGLFYPRNNTTVNGKGDWVHMDPFTGNAAIGYARLNVKDGQKIMWEKPWTHETLVSRPWIDEVSLSQGVDCLRACWDDEEKLLVLTLRAWDNESVKVHPVARNLSAGSWGVYTQGELVRQDVVEDGGSLSVDIDVSNKDLDIVFLKI</sequence>